<sequence>MFINIVLYLIFFLFSLGQLGRISFFNQQINFYLYEVFLGLFLLVLFFKYRFNPITDAWKKSTSSFIFLFILFLSLLIGFNQYSLFENTVGFLYFLRLSLYLTYWSYLSYWSKKDPNCKKVLKNGIMIITVVTIITTVTQYLLYPDLRNLFYLGWDPHLYRTFGVFFDTAIAGTIYGMIFLFSDQFIVKSIFLIFLVLSFSRSIYLSFIIALLYLFIKKSQFKKLFIYLFILLFLIFLAPKPAGEGVNITRTFSIVSRVKDYQEGINLFLKKPIFGYGYNRLRYLRNIQGSHAGASFSSSYLTVLVSSGLIGLIGLISLMGLIWRHSKNARALIVFLGTVSLFDNVLLHPFILFFAGVLFTLFDKKQ</sequence>
<feature type="transmembrane region" description="Helical" evidence="5">
    <location>
        <begin position="91"/>
        <end position="111"/>
    </location>
</feature>
<dbReference type="Pfam" id="PF04932">
    <property type="entry name" value="Wzy_C"/>
    <property type="match status" value="1"/>
</dbReference>
<evidence type="ECO:0000313" key="7">
    <source>
        <dbReference type="EMBL" id="PIP14898.1"/>
    </source>
</evidence>
<keyword evidence="4 5" id="KW-0472">Membrane</keyword>
<evidence type="ECO:0000313" key="8">
    <source>
        <dbReference type="Proteomes" id="UP000231025"/>
    </source>
</evidence>
<dbReference type="Proteomes" id="UP000231025">
    <property type="component" value="Unassembled WGS sequence"/>
</dbReference>
<feature type="transmembrane region" description="Helical" evidence="5">
    <location>
        <begin position="300"/>
        <end position="323"/>
    </location>
</feature>
<dbReference type="InterPro" id="IPR007016">
    <property type="entry name" value="O-antigen_ligase-rel_domated"/>
</dbReference>
<evidence type="ECO:0000259" key="6">
    <source>
        <dbReference type="Pfam" id="PF04932"/>
    </source>
</evidence>
<feature type="transmembrane region" description="Helical" evidence="5">
    <location>
        <begin position="123"/>
        <end position="142"/>
    </location>
</feature>
<comment type="caution">
    <text evidence="7">The sequence shown here is derived from an EMBL/GenBank/DDBJ whole genome shotgun (WGS) entry which is preliminary data.</text>
</comment>
<feature type="transmembrane region" description="Helical" evidence="5">
    <location>
        <begin position="329"/>
        <end position="362"/>
    </location>
</feature>
<evidence type="ECO:0000256" key="5">
    <source>
        <dbReference type="SAM" id="Phobius"/>
    </source>
</evidence>
<feature type="domain" description="O-antigen ligase-related" evidence="6">
    <location>
        <begin position="190"/>
        <end position="315"/>
    </location>
</feature>
<dbReference type="EMBL" id="PCRE01000038">
    <property type="protein sequence ID" value="PIP14898.1"/>
    <property type="molecule type" value="Genomic_DNA"/>
</dbReference>
<dbReference type="GO" id="GO:0016020">
    <property type="term" value="C:membrane"/>
    <property type="evidence" value="ECO:0007669"/>
    <property type="project" value="UniProtKB-SubCell"/>
</dbReference>
<feature type="transmembrane region" description="Helical" evidence="5">
    <location>
        <begin position="31"/>
        <end position="49"/>
    </location>
</feature>
<keyword evidence="3 5" id="KW-1133">Transmembrane helix</keyword>
<accession>A0A2G9Y6N0</accession>
<organism evidence="7 8">
    <name type="scientific">Candidatus Roizmanbacteria bacterium CG23_combo_of_CG06-09_8_20_14_all_35_49</name>
    <dbReference type="NCBI Taxonomy" id="1974863"/>
    <lineage>
        <taxon>Bacteria</taxon>
        <taxon>Candidatus Roizmaniibacteriota</taxon>
    </lineage>
</organism>
<evidence type="ECO:0000256" key="3">
    <source>
        <dbReference type="ARBA" id="ARBA00022989"/>
    </source>
</evidence>
<evidence type="ECO:0000256" key="2">
    <source>
        <dbReference type="ARBA" id="ARBA00022692"/>
    </source>
</evidence>
<protein>
    <recommendedName>
        <fullName evidence="6">O-antigen ligase-related domain-containing protein</fullName>
    </recommendedName>
</protein>
<comment type="subcellular location">
    <subcellularLocation>
        <location evidence="1">Membrane</location>
        <topology evidence="1">Multi-pass membrane protein</topology>
    </subcellularLocation>
</comment>
<dbReference type="InterPro" id="IPR051533">
    <property type="entry name" value="WaaL-like"/>
</dbReference>
<reference evidence="7 8" key="1">
    <citation type="submission" date="2017-09" db="EMBL/GenBank/DDBJ databases">
        <title>Depth-based differentiation of microbial function through sediment-hosted aquifers and enrichment of novel symbionts in the deep terrestrial subsurface.</title>
        <authorList>
            <person name="Probst A.J."/>
            <person name="Ladd B."/>
            <person name="Jarett J.K."/>
            <person name="Geller-Mcgrath D.E."/>
            <person name="Sieber C.M."/>
            <person name="Emerson J.B."/>
            <person name="Anantharaman K."/>
            <person name="Thomas B.C."/>
            <person name="Malmstrom R."/>
            <person name="Stieglmeier M."/>
            <person name="Klingl A."/>
            <person name="Woyke T."/>
            <person name="Ryan C.M."/>
            <person name="Banfield J.F."/>
        </authorList>
    </citation>
    <scope>NUCLEOTIDE SEQUENCE [LARGE SCALE GENOMIC DNA]</scope>
    <source>
        <strain evidence="7">CG23_combo_of_CG06-09_8_20_14_all_35_49</strain>
    </source>
</reference>
<keyword evidence="2 5" id="KW-0812">Transmembrane</keyword>
<name>A0A2G9Y6N0_9BACT</name>
<evidence type="ECO:0000256" key="1">
    <source>
        <dbReference type="ARBA" id="ARBA00004141"/>
    </source>
</evidence>
<feature type="transmembrane region" description="Helical" evidence="5">
    <location>
        <begin position="162"/>
        <end position="181"/>
    </location>
</feature>
<dbReference type="PANTHER" id="PTHR37422">
    <property type="entry name" value="TEICHURONIC ACID BIOSYNTHESIS PROTEIN TUAE"/>
    <property type="match status" value="1"/>
</dbReference>
<feature type="transmembrane region" description="Helical" evidence="5">
    <location>
        <begin position="190"/>
        <end position="215"/>
    </location>
</feature>
<feature type="transmembrane region" description="Helical" evidence="5">
    <location>
        <begin position="221"/>
        <end position="238"/>
    </location>
</feature>
<gene>
    <name evidence="7" type="ORF">COX47_02625</name>
</gene>
<dbReference type="AlphaFoldDB" id="A0A2G9Y6N0"/>
<feature type="transmembrane region" description="Helical" evidence="5">
    <location>
        <begin position="61"/>
        <end position="79"/>
    </location>
</feature>
<evidence type="ECO:0000256" key="4">
    <source>
        <dbReference type="ARBA" id="ARBA00023136"/>
    </source>
</evidence>
<proteinExistence type="predicted"/>
<dbReference type="PANTHER" id="PTHR37422:SF13">
    <property type="entry name" value="LIPOPOLYSACCHARIDE BIOSYNTHESIS PROTEIN PA4999-RELATED"/>
    <property type="match status" value="1"/>
</dbReference>